<dbReference type="EMBL" id="JBHLZN010000004">
    <property type="protein sequence ID" value="MFB9887130.1"/>
    <property type="molecule type" value="Genomic_DNA"/>
</dbReference>
<comment type="caution">
    <text evidence="7">The sequence shown here is derived from an EMBL/GenBank/DDBJ whole genome shotgun (WGS) entry which is preliminary data.</text>
</comment>
<evidence type="ECO:0000313" key="7">
    <source>
        <dbReference type="EMBL" id="MFB9887130.1"/>
    </source>
</evidence>
<dbReference type="RefSeq" id="WP_035461880.1">
    <property type="nucleotide sequence ID" value="NZ_JBHLZN010000004.1"/>
</dbReference>
<dbReference type="InterPro" id="IPR005171">
    <property type="entry name" value="Cyt_c_oxidase_su4_prok"/>
</dbReference>
<evidence type="ECO:0000256" key="4">
    <source>
        <dbReference type="ARBA" id="ARBA00022989"/>
    </source>
</evidence>
<keyword evidence="8" id="KW-1185">Reference proteome</keyword>
<proteinExistence type="predicted"/>
<keyword evidence="3 6" id="KW-0812">Transmembrane</keyword>
<gene>
    <name evidence="7" type="ORF">ACFFLH_11990</name>
</gene>
<organism evidence="7 8">
    <name type="scientific">Balneatrix alpica</name>
    <dbReference type="NCBI Taxonomy" id="75684"/>
    <lineage>
        <taxon>Bacteria</taxon>
        <taxon>Pseudomonadati</taxon>
        <taxon>Pseudomonadota</taxon>
        <taxon>Gammaproteobacteria</taxon>
        <taxon>Oceanospirillales</taxon>
        <taxon>Balneatrichaceae</taxon>
        <taxon>Balneatrix</taxon>
    </lineage>
</organism>
<comment type="subcellular location">
    <subcellularLocation>
        <location evidence="1">Cell membrane</location>
        <topology evidence="1">Multi-pass membrane protein</topology>
    </subcellularLocation>
</comment>
<evidence type="ECO:0000256" key="5">
    <source>
        <dbReference type="ARBA" id="ARBA00023136"/>
    </source>
</evidence>
<evidence type="ECO:0000256" key="2">
    <source>
        <dbReference type="ARBA" id="ARBA00022475"/>
    </source>
</evidence>
<reference evidence="7 8" key="1">
    <citation type="submission" date="2024-09" db="EMBL/GenBank/DDBJ databases">
        <authorList>
            <person name="Sun Q."/>
            <person name="Mori K."/>
        </authorList>
    </citation>
    <scope>NUCLEOTIDE SEQUENCE [LARGE SCALE GENOMIC DNA]</scope>
    <source>
        <strain evidence="7 8">ATCC 51285</strain>
    </source>
</reference>
<evidence type="ECO:0000256" key="1">
    <source>
        <dbReference type="ARBA" id="ARBA00004651"/>
    </source>
</evidence>
<dbReference type="Pfam" id="PF03626">
    <property type="entry name" value="COX4_pro"/>
    <property type="match status" value="1"/>
</dbReference>
<evidence type="ECO:0000256" key="3">
    <source>
        <dbReference type="ARBA" id="ARBA00022692"/>
    </source>
</evidence>
<accession>A0ABV5ZE54</accession>
<feature type="transmembrane region" description="Helical" evidence="6">
    <location>
        <begin position="35"/>
        <end position="52"/>
    </location>
</feature>
<sequence>MSALLSGGHRLTLLWAILLLLTLSAALLSPPQRPVIAAAILTLSMLKAALVVDHFMQLRQAPGWLRLLLQAYCPSIALAAWLLLYA</sequence>
<evidence type="ECO:0000313" key="8">
    <source>
        <dbReference type="Proteomes" id="UP001589628"/>
    </source>
</evidence>
<keyword evidence="4 6" id="KW-1133">Transmembrane helix</keyword>
<protein>
    <submittedName>
        <fullName evidence="7">Cytochrome C oxidase subunit IV family protein</fullName>
    </submittedName>
</protein>
<dbReference type="Proteomes" id="UP001589628">
    <property type="component" value="Unassembled WGS sequence"/>
</dbReference>
<evidence type="ECO:0000256" key="6">
    <source>
        <dbReference type="SAM" id="Phobius"/>
    </source>
</evidence>
<feature type="transmembrane region" description="Helical" evidence="6">
    <location>
        <begin position="64"/>
        <end position="84"/>
    </location>
</feature>
<keyword evidence="2" id="KW-1003">Cell membrane</keyword>
<keyword evidence="5 6" id="KW-0472">Membrane</keyword>
<name>A0ABV5ZE54_9GAMM</name>